<feature type="transmembrane region" description="Helical" evidence="5">
    <location>
        <begin position="243"/>
        <end position="260"/>
    </location>
</feature>
<dbReference type="PANTHER" id="PTHR11662">
    <property type="entry name" value="SOLUTE CARRIER FAMILY 17"/>
    <property type="match status" value="1"/>
</dbReference>
<keyword evidence="4 5" id="KW-0472">Membrane</keyword>
<feature type="domain" description="Major facilitator superfamily (MFS) profile" evidence="6">
    <location>
        <begin position="25"/>
        <end position="430"/>
    </location>
</feature>
<dbReference type="RefSeq" id="WP_308991294.1">
    <property type="nucleotide sequence ID" value="NZ_CP155618.1"/>
</dbReference>
<comment type="subcellular location">
    <subcellularLocation>
        <location evidence="1">Membrane</location>
        <topology evidence="1">Multi-pass membrane protein</topology>
    </subcellularLocation>
</comment>
<dbReference type="InterPro" id="IPR036259">
    <property type="entry name" value="MFS_trans_sf"/>
</dbReference>
<feature type="transmembrane region" description="Helical" evidence="5">
    <location>
        <begin position="179"/>
        <end position="199"/>
    </location>
</feature>
<sequence>MPTNTTTTTTFTNPNAKDSKIRWTIVALLFFATTINYIDRQVIGLLKPFIEKDLHWTEADYGYIVTAFQIAYAIGLLISGRMLDKLGSRLGYTVAIIIWSIGAVLHAFVHSVMGFGIVRSILGIGEAANFPAAVKTVAEWFPKKDRALATGIFNSGATVGAILAPIIVGGITLVLNWKWAFIITGLLGFIWIVFWVLIYRVPEKHKRVSAKELEYILSDNDTVVETTDSKGITWGALFKYRQTYAICFSRFFTDWVWWFFLFWAPDFLNKTQNIDLKHSIVPLIIIYSMASIGGVFGGALSSRLIKIGKTIDFARKTAILVCAMLVLPLTFATQFDNLWIVVIIIGFATAAHQGWASNIFTIVSDIYPKKAVATMVGLSGFAGAIGGALAASFVGLVLDISGSYTLIFIIASTMYLLAWLILKIMIPQIKPIDQ</sequence>
<dbReference type="SUPFAM" id="SSF103473">
    <property type="entry name" value="MFS general substrate transporter"/>
    <property type="match status" value="1"/>
</dbReference>
<dbReference type="CDD" id="cd17319">
    <property type="entry name" value="MFS_ExuT_GudP_like"/>
    <property type="match status" value="1"/>
</dbReference>
<dbReference type="InterPro" id="IPR050382">
    <property type="entry name" value="MFS_Na/Anion_cotransporter"/>
</dbReference>
<keyword evidence="3 5" id="KW-1133">Transmembrane helix</keyword>
<dbReference type="Gene3D" id="1.20.1250.20">
    <property type="entry name" value="MFS general substrate transporter like domains"/>
    <property type="match status" value="2"/>
</dbReference>
<feature type="transmembrane region" description="Helical" evidence="5">
    <location>
        <begin position="372"/>
        <end position="398"/>
    </location>
</feature>
<evidence type="ECO:0000256" key="3">
    <source>
        <dbReference type="ARBA" id="ARBA00022989"/>
    </source>
</evidence>
<feature type="transmembrane region" description="Helical" evidence="5">
    <location>
        <begin position="20"/>
        <end position="38"/>
    </location>
</feature>
<feature type="transmembrane region" description="Helical" evidence="5">
    <location>
        <begin position="338"/>
        <end position="360"/>
    </location>
</feature>
<dbReference type="KEGG" id="mlil:QLS71_001530"/>
<dbReference type="EMBL" id="CP155618">
    <property type="protein sequence ID" value="XBL14710.1"/>
    <property type="molecule type" value="Genomic_DNA"/>
</dbReference>
<evidence type="ECO:0000256" key="5">
    <source>
        <dbReference type="SAM" id="Phobius"/>
    </source>
</evidence>
<gene>
    <name evidence="7" type="ORF">QLS71_001530</name>
</gene>
<evidence type="ECO:0000313" key="8">
    <source>
        <dbReference type="Proteomes" id="UP001224325"/>
    </source>
</evidence>
<feature type="transmembrane region" description="Helical" evidence="5">
    <location>
        <begin position="152"/>
        <end position="173"/>
    </location>
</feature>
<feature type="transmembrane region" description="Helical" evidence="5">
    <location>
        <begin position="59"/>
        <end position="78"/>
    </location>
</feature>
<accession>A0AAU7EHU8</accession>
<feature type="transmembrane region" description="Helical" evidence="5">
    <location>
        <begin position="313"/>
        <end position="332"/>
    </location>
</feature>
<name>A0AAU7EHU8_9FLAO</name>
<dbReference type="Pfam" id="PF07690">
    <property type="entry name" value="MFS_1"/>
    <property type="match status" value="1"/>
</dbReference>
<dbReference type="InterPro" id="IPR020846">
    <property type="entry name" value="MFS_dom"/>
</dbReference>
<keyword evidence="8" id="KW-1185">Reference proteome</keyword>
<feature type="transmembrane region" description="Helical" evidence="5">
    <location>
        <begin position="280"/>
        <end position="301"/>
    </location>
</feature>
<dbReference type="Proteomes" id="UP001224325">
    <property type="component" value="Chromosome"/>
</dbReference>
<dbReference type="GO" id="GO:0016020">
    <property type="term" value="C:membrane"/>
    <property type="evidence" value="ECO:0007669"/>
    <property type="project" value="UniProtKB-SubCell"/>
</dbReference>
<dbReference type="AlphaFoldDB" id="A0AAU7EHU8"/>
<protein>
    <submittedName>
        <fullName evidence="7">MFS transporter</fullName>
    </submittedName>
</protein>
<dbReference type="InterPro" id="IPR000849">
    <property type="entry name" value="Sugar_P_transporter"/>
</dbReference>
<dbReference type="PROSITE" id="PS50850">
    <property type="entry name" value="MFS"/>
    <property type="match status" value="1"/>
</dbReference>
<evidence type="ECO:0000256" key="4">
    <source>
        <dbReference type="ARBA" id="ARBA00023136"/>
    </source>
</evidence>
<organism evidence="7 8">
    <name type="scientific">Mariniflexile litorale</name>
    <dbReference type="NCBI Taxonomy" id="3045158"/>
    <lineage>
        <taxon>Bacteria</taxon>
        <taxon>Pseudomonadati</taxon>
        <taxon>Bacteroidota</taxon>
        <taxon>Flavobacteriia</taxon>
        <taxon>Flavobacteriales</taxon>
        <taxon>Flavobacteriaceae</taxon>
        <taxon>Mariniflexile</taxon>
    </lineage>
</organism>
<reference evidence="7" key="1">
    <citation type="submission" date="2024-04" db="EMBL/GenBank/DDBJ databases">
        <title>Mariniflexile litorale, isolated from the shallow sediments of the Sea of Japan.</title>
        <authorList>
            <person name="Romanenko L."/>
            <person name="Isaeva M."/>
        </authorList>
    </citation>
    <scope>NUCLEOTIDE SEQUENCE [LARGE SCALE GENOMIC DNA]</scope>
    <source>
        <strain evidence="7">KMM 9835</strain>
    </source>
</reference>
<evidence type="ECO:0000256" key="2">
    <source>
        <dbReference type="ARBA" id="ARBA00022692"/>
    </source>
</evidence>
<keyword evidence="2 5" id="KW-0812">Transmembrane</keyword>
<feature type="transmembrane region" description="Helical" evidence="5">
    <location>
        <begin position="90"/>
        <end position="109"/>
    </location>
</feature>
<evidence type="ECO:0000313" key="7">
    <source>
        <dbReference type="EMBL" id="XBL14710.1"/>
    </source>
</evidence>
<dbReference type="PANTHER" id="PTHR11662:SF285">
    <property type="entry name" value="HEXURONATE TRANSPORTER"/>
    <property type="match status" value="1"/>
</dbReference>
<feature type="transmembrane region" description="Helical" evidence="5">
    <location>
        <begin position="404"/>
        <end position="422"/>
    </location>
</feature>
<dbReference type="GO" id="GO:0015134">
    <property type="term" value="F:hexuronate transmembrane transporter activity"/>
    <property type="evidence" value="ECO:0007669"/>
    <property type="project" value="TreeGrafter"/>
</dbReference>
<dbReference type="InterPro" id="IPR011701">
    <property type="entry name" value="MFS"/>
</dbReference>
<proteinExistence type="predicted"/>
<dbReference type="PIRSF" id="PIRSF002808">
    <property type="entry name" value="Hexose_phosphate_transp"/>
    <property type="match status" value="1"/>
</dbReference>
<evidence type="ECO:0000256" key="1">
    <source>
        <dbReference type="ARBA" id="ARBA00004141"/>
    </source>
</evidence>
<evidence type="ECO:0000259" key="6">
    <source>
        <dbReference type="PROSITE" id="PS50850"/>
    </source>
</evidence>